<feature type="binding site" evidence="2">
    <location>
        <position position="82"/>
    </location>
    <ligand>
        <name>substrate</name>
    </ligand>
</feature>
<name>A0A1I5XV10_9FIRM</name>
<dbReference type="OrthoDB" id="9786110at2"/>
<feature type="binding site" evidence="2">
    <location>
        <position position="13"/>
    </location>
    <ligand>
        <name>substrate</name>
    </ligand>
</feature>
<dbReference type="AlphaFoldDB" id="A0A1I5XV10"/>
<reference evidence="4 5" key="1">
    <citation type="submission" date="2016-10" db="EMBL/GenBank/DDBJ databases">
        <authorList>
            <person name="de Groot N.N."/>
        </authorList>
    </citation>
    <scope>NUCLEOTIDE SEQUENCE [LARGE SCALE GENOMIC DNA]</scope>
    <source>
        <strain evidence="4 5">DSM 20678</strain>
    </source>
</reference>
<gene>
    <name evidence="4" type="ORF">SAMN05444406_13110</name>
</gene>
<dbReference type="PIRSF" id="PIRSF017388">
    <property type="entry name" value="Esterase_lipase"/>
    <property type="match status" value="1"/>
</dbReference>
<feature type="domain" description="Serine aminopeptidase S33" evidence="3">
    <location>
        <begin position="7"/>
        <end position="121"/>
    </location>
</feature>
<evidence type="ECO:0000259" key="3">
    <source>
        <dbReference type="Pfam" id="PF12146"/>
    </source>
</evidence>
<organism evidence="4 5">
    <name type="scientific">Caldicoprobacter faecalis</name>
    <dbReference type="NCBI Taxonomy" id="937334"/>
    <lineage>
        <taxon>Bacteria</taxon>
        <taxon>Bacillati</taxon>
        <taxon>Bacillota</taxon>
        <taxon>Clostridia</taxon>
        <taxon>Caldicoprobacterales</taxon>
        <taxon>Caldicoprobacteraceae</taxon>
        <taxon>Caldicoprobacter</taxon>
    </lineage>
</organism>
<dbReference type="SUPFAM" id="SSF53474">
    <property type="entry name" value="alpha/beta-Hydrolases"/>
    <property type="match status" value="1"/>
</dbReference>
<dbReference type="InterPro" id="IPR012354">
    <property type="entry name" value="Esterase_lipase"/>
</dbReference>
<dbReference type="Proteomes" id="UP000198577">
    <property type="component" value="Unassembled WGS sequence"/>
</dbReference>
<evidence type="ECO:0000256" key="2">
    <source>
        <dbReference type="PIRSR" id="PIRSR017388-2"/>
    </source>
</evidence>
<dbReference type="Gene3D" id="3.40.50.1820">
    <property type="entry name" value="alpha/beta hydrolase"/>
    <property type="match status" value="1"/>
</dbReference>
<dbReference type="Pfam" id="PF12146">
    <property type="entry name" value="Hydrolase_4"/>
    <property type="match status" value="1"/>
</dbReference>
<sequence>MKSKIGCLLIHGFGGNPGEVEPLAQFLENKGIATMSPVLKGHTGKKADMRGVSYCQWIASAREALNELSKLCDHIFIIGFSMGGLVAVSLPFTQQIKGIVLLNTPIYPWNLKRIFLNLVSDVKNGSFKHFKFYALSAVKFPLSALFEFLKFLHNAKPQFKNLRCPLFIGQALRDDVVQPKSAEYIYKHAASVKKIIRYYSESNHLICHSPAAAKLFEDILSFIIEYSA</sequence>
<evidence type="ECO:0000313" key="4">
    <source>
        <dbReference type="EMBL" id="SFQ35802.1"/>
    </source>
</evidence>
<accession>A0A1I5XV10</accession>
<dbReference type="GO" id="GO:0052689">
    <property type="term" value="F:carboxylic ester hydrolase activity"/>
    <property type="evidence" value="ECO:0007669"/>
    <property type="project" value="InterPro"/>
</dbReference>
<keyword evidence="5" id="KW-1185">Reference proteome</keyword>
<feature type="active site" description="Nucleophile" evidence="1">
    <location>
        <position position="81"/>
    </location>
</feature>
<dbReference type="RefSeq" id="WP_092282665.1">
    <property type="nucleotide sequence ID" value="NZ_FOXR01000031.1"/>
</dbReference>
<proteinExistence type="predicted"/>
<evidence type="ECO:0000256" key="1">
    <source>
        <dbReference type="PIRSR" id="PIRSR017388-1"/>
    </source>
</evidence>
<dbReference type="InterPro" id="IPR029058">
    <property type="entry name" value="AB_hydrolase_fold"/>
</dbReference>
<feature type="active site" description="Charge relay system" evidence="1">
    <location>
        <position position="204"/>
    </location>
</feature>
<protein>
    <submittedName>
        <fullName evidence="4">Carboxylesterase</fullName>
    </submittedName>
</protein>
<dbReference type="InterPro" id="IPR022742">
    <property type="entry name" value="Hydrolase_4"/>
</dbReference>
<dbReference type="PANTHER" id="PTHR11614">
    <property type="entry name" value="PHOSPHOLIPASE-RELATED"/>
    <property type="match status" value="1"/>
</dbReference>
<dbReference type="InterPro" id="IPR051044">
    <property type="entry name" value="MAG_DAG_Lipase"/>
</dbReference>
<feature type="active site" description="Charge relay system" evidence="1">
    <location>
        <position position="174"/>
    </location>
</feature>
<evidence type="ECO:0000313" key="5">
    <source>
        <dbReference type="Proteomes" id="UP000198577"/>
    </source>
</evidence>
<dbReference type="EMBL" id="FOXR01000031">
    <property type="protein sequence ID" value="SFQ35802.1"/>
    <property type="molecule type" value="Genomic_DNA"/>
</dbReference>